<evidence type="ECO:0000256" key="5">
    <source>
        <dbReference type="ARBA" id="ARBA00022737"/>
    </source>
</evidence>
<feature type="domain" description="Nucleolar protein 10-like N-terminal" evidence="12">
    <location>
        <begin position="1"/>
        <end position="366"/>
    </location>
</feature>
<feature type="compositionally biased region" description="Basic and acidic residues" evidence="9">
    <location>
        <begin position="569"/>
        <end position="581"/>
    </location>
</feature>
<feature type="repeat" description="WD" evidence="7">
    <location>
        <begin position="172"/>
        <end position="213"/>
    </location>
</feature>
<feature type="coiled-coil region" evidence="8">
    <location>
        <begin position="1133"/>
        <end position="1164"/>
    </location>
</feature>
<gene>
    <name evidence="13" type="primary">NOL10</name>
    <name evidence="13" type="ORF">DERP_007557</name>
</gene>
<evidence type="ECO:0000256" key="3">
    <source>
        <dbReference type="ARBA" id="ARBA00015517"/>
    </source>
</evidence>
<proteinExistence type="inferred from homology"/>
<comment type="caution">
    <text evidence="13">The sequence shown here is derived from an EMBL/GenBank/DDBJ whole genome shotgun (WGS) entry which is preliminary data.</text>
</comment>
<evidence type="ECO:0000313" key="13">
    <source>
        <dbReference type="EMBL" id="KAH9422966.1"/>
    </source>
</evidence>
<feature type="region of interest" description="Disordered" evidence="9">
    <location>
        <begin position="1022"/>
        <end position="1063"/>
    </location>
</feature>
<comment type="subcellular location">
    <subcellularLocation>
        <location evidence="1">Nucleus</location>
        <location evidence="1">Nucleolus</location>
    </subcellularLocation>
</comment>
<feature type="compositionally biased region" description="Basic and acidic residues" evidence="9">
    <location>
        <begin position="870"/>
        <end position="880"/>
    </location>
</feature>
<dbReference type="Pfam" id="PF23097">
    <property type="entry name" value="NOL10_2nd"/>
    <property type="match status" value="1"/>
</dbReference>
<feature type="compositionally biased region" description="Acidic residues" evidence="9">
    <location>
        <begin position="888"/>
        <end position="902"/>
    </location>
</feature>
<reference evidence="13 14" key="2">
    <citation type="journal article" date="2022" name="Mol. Biol. Evol.">
        <title>Comparative Genomics Reveals Insights into the Divergent Evolution of Astigmatic Mites and Household Pest Adaptations.</title>
        <authorList>
            <person name="Xiong Q."/>
            <person name="Wan A.T."/>
            <person name="Liu X."/>
            <person name="Fung C.S."/>
            <person name="Xiao X."/>
            <person name="Malainual N."/>
            <person name="Hou J."/>
            <person name="Wang L."/>
            <person name="Wang M."/>
            <person name="Yang K.Y."/>
            <person name="Cui Y."/>
            <person name="Leung E.L."/>
            <person name="Nong W."/>
            <person name="Shin S.K."/>
            <person name="Au S.W."/>
            <person name="Jeong K.Y."/>
            <person name="Chew F.T."/>
            <person name="Hui J.H."/>
            <person name="Leung T.F."/>
            <person name="Tungtrongchitr A."/>
            <person name="Zhong N."/>
            <person name="Liu Z."/>
            <person name="Tsui S.K."/>
        </authorList>
    </citation>
    <scope>NUCLEOTIDE SEQUENCE [LARGE SCALE GENOMIC DNA]</scope>
    <source>
        <strain evidence="13">Derp</strain>
    </source>
</reference>
<dbReference type="PANTHER" id="PTHR14927:SF0">
    <property type="entry name" value="NUCLEOLAR PROTEIN 10"/>
    <property type="match status" value="1"/>
</dbReference>
<dbReference type="InterPro" id="IPR001680">
    <property type="entry name" value="WD40_rpt"/>
</dbReference>
<dbReference type="InterPro" id="IPR040382">
    <property type="entry name" value="NOL10/Enp2"/>
</dbReference>
<feature type="region of interest" description="Disordered" evidence="9">
    <location>
        <begin position="869"/>
        <end position="926"/>
    </location>
</feature>
<name>A0ABQ8JKX2_DERPT</name>
<sequence>MQVAEVNDVKTYNLSQGKTIPEWLSDRKRRLLLKKDVDLRRRIQLIQDFDMPIVSNTVNVSPDGQYIIATGVYKPRIRCFDVEQLAMKFERCLDSEVIKCIILSEDYGKLLLLEADRWIEIHSQAGFYFKTRIPKFGRDIAYNSATCDALFVGNSSEIYRLNLSVGTFLKPFETNCSTLNAISINPEHNLIVVGSQEGFVEAWDPRVRERVGTLDCALESLRNDPAKVSEIPSITTIKYRDGLTMGVGTSNGQILLYDIRANKPFLNKDHMYGLPIKTIEFIDGPLNLVATLDAKIIKLWNRNDGTPFTAIQADNDLNMLAAYPNSGMMFVANESPKILTYYIPAVGPAPKWCSFLDRITEELEESNDNVIYDDYKFVTEHELEELGLSDLIGTNLLRAYMHGFFIDMRLYRKALEISKPFVYEEYRKQKIKEKIDSERIDRVQITDKLPKVNRLLAEKLMVAEKEMEEKKKQNKTVKYKPNPLKDDRFSALFDDPNFEIDETSDEFRLLNPVLSRLTKNNSKSTIVNDDDDGQTKPIYADIFEEDDVLDDSTTDSDEDLIFDTKHKDEDEKKNKHEKFSDSDDDDYNDDDDDDSEHEQEKSTVPKRTVKTKLYHLKSGKTFDDLYSKNRNSNNHHNDDNQQIERQTFEQRLKHLEKENKNNRLLQGSSGGINGNRIMTFVPRQQQRKTNLDEEQKVNNNRQIEHRKQRKKLTTIVRQSNQNNLDTTLINDSLVFSPNNVSKNGISSQANDNNLVHNRFRFRSSPVNYISPHSIYGYAPSKIGNSFKNEKPKATRQFTVKLSPFPLETLSSNIFTNRSAIVKSIENDDSINSGQNVEFSINESSTTVSNAKEASSIKIVNWGASNSKKRPIIDDHEDLGTKKSRNNHDEDDYHVDDDYEANVDIDSGLSSTTSTNNNKNDKTLKRSTNVLDNENQFIIPKKRVRNNEILSSYSSTNSNLQTKLAVNKRKSSPETPLSSILSNNNEECKTKKLTHIEELELMTSQVKPSSYNVFLAVADSGNETIGRKSSNSKNMNIPDGIDDDDDDDDIDDDGDDEECNNDDHLTTEIEIESADAKEADQMIEVSPENDDAVESTNIMDVAETEINVQQPNDDERLYPIPTYVFSIKDHEHDKKKNKNRLNRFMEAVQQANQELKDDLDKTLDTTSQRQLLPSKSSAFQPIEPSTKRTITAENVLNTSTTKNITTINT</sequence>
<protein>
    <recommendedName>
        <fullName evidence="3">Nucleolar protein 10</fullName>
    </recommendedName>
</protein>
<evidence type="ECO:0000259" key="11">
    <source>
        <dbReference type="Pfam" id="PF23097"/>
    </source>
</evidence>
<feature type="compositionally biased region" description="Acidic residues" evidence="9">
    <location>
        <begin position="1039"/>
        <end position="1059"/>
    </location>
</feature>
<evidence type="ECO:0000256" key="2">
    <source>
        <dbReference type="ARBA" id="ARBA00005264"/>
    </source>
</evidence>
<dbReference type="Pfam" id="PF23098">
    <property type="entry name" value="Beta-prop_NOL10_N"/>
    <property type="match status" value="1"/>
</dbReference>
<evidence type="ECO:0000256" key="7">
    <source>
        <dbReference type="PROSITE-ProRule" id="PRU00221"/>
    </source>
</evidence>
<feature type="compositionally biased region" description="Acidic residues" evidence="9">
    <location>
        <begin position="582"/>
        <end position="597"/>
    </location>
</feature>
<dbReference type="InterPro" id="IPR056550">
    <property type="entry name" value="NOL10_2nd"/>
</dbReference>
<evidence type="ECO:0000256" key="1">
    <source>
        <dbReference type="ARBA" id="ARBA00004604"/>
    </source>
</evidence>
<organism evidence="13 14">
    <name type="scientific">Dermatophagoides pteronyssinus</name>
    <name type="common">European house dust mite</name>
    <dbReference type="NCBI Taxonomy" id="6956"/>
    <lineage>
        <taxon>Eukaryota</taxon>
        <taxon>Metazoa</taxon>
        <taxon>Ecdysozoa</taxon>
        <taxon>Arthropoda</taxon>
        <taxon>Chelicerata</taxon>
        <taxon>Arachnida</taxon>
        <taxon>Acari</taxon>
        <taxon>Acariformes</taxon>
        <taxon>Sarcoptiformes</taxon>
        <taxon>Astigmata</taxon>
        <taxon>Psoroptidia</taxon>
        <taxon>Analgoidea</taxon>
        <taxon>Pyroglyphidae</taxon>
        <taxon>Dermatophagoidinae</taxon>
        <taxon>Dermatophagoides</taxon>
    </lineage>
</organism>
<feature type="compositionally biased region" description="Polar residues" evidence="9">
    <location>
        <begin position="1022"/>
        <end position="1034"/>
    </location>
</feature>
<feature type="coiled-coil region" evidence="8">
    <location>
        <begin position="453"/>
        <end position="480"/>
    </location>
</feature>
<dbReference type="InterPro" id="IPR015943">
    <property type="entry name" value="WD40/YVTN_repeat-like_dom_sf"/>
</dbReference>
<evidence type="ECO:0000256" key="6">
    <source>
        <dbReference type="ARBA" id="ARBA00023242"/>
    </source>
</evidence>
<comment type="similarity">
    <text evidence="2">Belongs to the WD repeat NOL10/ENP2 family.</text>
</comment>
<evidence type="ECO:0000259" key="10">
    <source>
        <dbReference type="Pfam" id="PF08159"/>
    </source>
</evidence>
<keyword evidence="5" id="KW-0677">Repeat</keyword>
<keyword evidence="8" id="KW-0175">Coiled coil</keyword>
<dbReference type="InterPro" id="IPR056551">
    <property type="entry name" value="Beta-prop_NOL10_N"/>
</dbReference>
<evidence type="ECO:0000313" key="14">
    <source>
        <dbReference type="Proteomes" id="UP000887458"/>
    </source>
</evidence>
<accession>A0ABQ8JKX2</accession>
<feature type="compositionally biased region" description="Low complexity" evidence="9">
    <location>
        <begin position="905"/>
        <end position="917"/>
    </location>
</feature>
<feature type="region of interest" description="Disordered" evidence="9">
    <location>
        <begin position="569"/>
        <end position="643"/>
    </location>
</feature>
<dbReference type="InterPro" id="IPR036322">
    <property type="entry name" value="WD40_repeat_dom_sf"/>
</dbReference>
<dbReference type="Proteomes" id="UP000887458">
    <property type="component" value="Unassembled WGS sequence"/>
</dbReference>
<dbReference type="Gene3D" id="2.130.10.10">
    <property type="entry name" value="YVTN repeat-like/Quinoprotein amine dehydrogenase"/>
    <property type="match status" value="1"/>
</dbReference>
<keyword evidence="6" id="KW-0539">Nucleus</keyword>
<evidence type="ECO:0000256" key="4">
    <source>
        <dbReference type="ARBA" id="ARBA00022574"/>
    </source>
</evidence>
<keyword evidence="14" id="KW-1185">Reference proteome</keyword>
<dbReference type="SUPFAM" id="SSF50978">
    <property type="entry name" value="WD40 repeat-like"/>
    <property type="match status" value="1"/>
</dbReference>
<feature type="domain" description="NUC153" evidence="10">
    <location>
        <begin position="486"/>
        <end position="513"/>
    </location>
</feature>
<dbReference type="PROSITE" id="PS50082">
    <property type="entry name" value="WD_REPEATS_2"/>
    <property type="match status" value="1"/>
</dbReference>
<feature type="domain" description="Nucleolar protein 10-like second" evidence="11">
    <location>
        <begin position="371"/>
        <end position="418"/>
    </location>
</feature>
<dbReference type="Pfam" id="PF08159">
    <property type="entry name" value="NUC153"/>
    <property type="match status" value="1"/>
</dbReference>
<dbReference type="InterPro" id="IPR012580">
    <property type="entry name" value="NUC153"/>
</dbReference>
<dbReference type="EMBL" id="NJHN03000034">
    <property type="protein sequence ID" value="KAH9422966.1"/>
    <property type="molecule type" value="Genomic_DNA"/>
</dbReference>
<keyword evidence="4 7" id="KW-0853">WD repeat</keyword>
<evidence type="ECO:0000256" key="9">
    <source>
        <dbReference type="SAM" id="MobiDB-lite"/>
    </source>
</evidence>
<evidence type="ECO:0000256" key="8">
    <source>
        <dbReference type="SAM" id="Coils"/>
    </source>
</evidence>
<feature type="compositionally biased region" description="Basic residues" evidence="9">
    <location>
        <begin position="607"/>
        <end position="618"/>
    </location>
</feature>
<dbReference type="PANTHER" id="PTHR14927">
    <property type="entry name" value="NUCLEOLAR PROTEIN 10"/>
    <property type="match status" value="1"/>
</dbReference>
<reference evidence="13 14" key="1">
    <citation type="journal article" date="2018" name="J. Allergy Clin. Immunol.">
        <title>High-quality assembly of Dermatophagoides pteronyssinus genome and transcriptome reveals a wide range of novel allergens.</title>
        <authorList>
            <person name="Liu X.Y."/>
            <person name="Yang K.Y."/>
            <person name="Wang M.Q."/>
            <person name="Kwok J.S."/>
            <person name="Zeng X."/>
            <person name="Yang Z."/>
            <person name="Xiao X.J."/>
            <person name="Lau C.P."/>
            <person name="Li Y."/>
            <person name="Huang Z.M."/>
            <person name="Ba J.G."/>
            <person name="Yim A.K."/>
            <person name="Ouyang C.Y."/>
            <person name="Ngai S.M."/>
            <person name="Chan T.F."/>
            <person name="Leung E.L."/>
            <person name="Liu L."/>
            <person name="Liu Z.G."/>
            <person name="Tsui S.K."/>
        </authorList>
    </citation>
    <scope>NUCLEOTIDE SEQUENCE [LARGE SCALE GENOMIC DNA]</scope>
    <source>
        <strain evidence="13">Derp</strain>
    </source>
</reference>
<evidence type="ECO:0000259" key="12">
    <source>
        <dbReference type="Pfam" id="PF23098"/>
    </source>
</evidence>